<feature type="compositionally biased region" description="Basic and acidic residues" evidence="1">
    <location>
        <begin position="64"/>
        <end position="75"/>
    </location>
</feature>
<dbReference type="STRING" id="151549.A0A4C1VLT0"/>
<evidence type="ECO:0000256" key="1">
    <source>
        <dbReference type="SAM" id="MobiDB-lite"/>
    </source>
</evidence>
<gene>
    <name evidence="2" type="ORF">EVAR_20504_1</name>
</gene>
<accession>A0A4C1VLT0</accession>
<proteinExistence type="predicted"/>
<name>A0A4C1VLT0_EUMVA</name>
<feature type="region of interest" description="Disordered" evidence="1">
    <location>
        <begin position="1"/>
        <end position="85"/>
    </location>
</feature>
<sequence length="152" mass="16730">MENSFYCRTPGTLRLTPRPTPSPSSAPRAVPLRYQGITLLQDAGTSDDSGRASERLTGSSVAPRDPDSSRDRLSDCDSEDDDEKAINLIMPREEVAETARCENIVLPADTTRFTRARRSGRARYTRPRAAAALTRSDSTRAICTWSSIMPPL</sequence>
<keyword evidence="3" id="KW-1185">Reference proteome</keyword>
<dbReference type="AlphaFoldDB" id="A0A4C1VLT0"/>
<evidence type="ECO:0000313" key="3">
    <source>
        <dbReference type="Proteomes" id="UP000299102"/>
    </source>
</evidence>
<feature type="compositionally biased region" description="Low complexity" evidence="1">
    <location>
        <begin position="8"/>
        <end position="17"/>
    </location>
</feature>
<protein>
    <submittedName>
        <fullName evidence="2">Uncharacterized protein</fullName>
    </submittedName>
</protein>
<reference evidence="2 3" key="1">
    <citation type="journal article" date="2019" name="Commun. Biol.">
        <title>The bagworm genome reveals a unique fibroin gene that provides high tensile strength.</title>
        <authorList>
            <person name="Kono N."/>
            <person name="Nakamura H."/>
            <person name="Ohtoshi R."/>
            <person name="Tomita M."/>
            <person name="Numata K."/>
            <person name="Arakawa K."/>
        </authorList>
    </citation>
    <scope>NUCLEOTIDE SEQUENCE [LARGE SCALE GENOMIC DNA]</scope>
</reference>
<comment type="caution">
    <text evidence="2">The sequence shown here is derived from an EMBL/GenBank/DDBJ whole genome shotgun (WGS) entry which is preliminary data.</text>
</comment>
<organism evidence="2 3">
    <name type="scientific">Eumeta variegata</name>
    <name type="common">Bagworm moth</name>
    <name type="synonym">Eumeta japonica</name>
    <dbReference type="NCBI Taxonomy" id="151549"/>
    <lineage>
        <taxon>Eukaryota</taxon>
        <taxon>Metazoa</taxon>
        <taxon>Ecdysozoa</taxon>
        <taxon>Arthropoda</taxon>
        <taxon>Hexapoda</taxon>
        <taxon>Insecta</taxon>
        <taxon>Pterygota</taxon>
        <taxon>Neoptera</taxon>
        <taxon>Endopterygota</taxon>
        <taxon>Lepidoptera</taxon>
        <taxon>Glossata</taxon>
        <taxon>Ditrysia</taxon>
        <taxon>Tineoidea</taxon>
        <taxon>Psychidae</taxon>
        <taxon>Oiketicinae</taxon>
        <taxon>Eumeta</taxon>
    </lineage>
</organism>
<dbReference type="Proteomes" id="UP000299102">
    <property type="component" value="Unassembled WGS sequence"/>
</dbReference>
<dbReference type="EMBL" id="BGZK01000363">
    <property type="protein sequence ID" value="GBP39277.1"/>
    <property type="molecule type" value="Genomic_DNA"/>
</dbReference>
<evidence type="ECO:0000313" key="2">
    <source>
        <dbReference type="EMBL" id="GBP39277.1"/>
    </source>
</evidence>